<accession>A0ABV4CKQ1</accession>
<keyword evidence="5 7" id="KW-1133">Transmembrane helix</keyword>
<protein>
    <submittedName>
        <fullName evidence="10">ABC transporter ATP-binding protein</fullName>
    </submittedName>
</protein>
<dbReference type="InterPro" id="IPR039421">
    <property type="entry name" value="Type_1_exporter"/>
</dbReference>
<evidence type="ECO:0000256" key="4">
    <source>
        <dbReference type="ARBA" id="ARBA00022840"/>
    </source>
</evidence>
<dbReference type="InterPro" id="IPR027417">
    <property type="entry name" value="P-loop_NTPase"/>
</dbReference>
<feature type="transmembrane region" description="Helical" evidence="7">
    <location>
        <begin position="28"/>
        <end position="53"/>
    </location>
</feature>
<dbReference type="GO" id="GO:0005524">
    <property type="term" value="F:ATP binding"/>
    <property type="evidence" value="ECO:0007669"/>
    <property type="project" value="UniProtKB-KW"/>
</dbReference>
<feature type="transmembrane region" description="Helical" evidence="7">
    <location>
        <begin position="65"/>
        <end position="82"/>
    </location>
</feature>
<dbReference type="EMBL" id="JBGEHV010000040">
    <property type="protein sequence ID" value="MEY8041635.1"/>
    <property type="molecule type" value="Genomic_DNA"/>
</dbReference>
<dbReference type="Pfam" id="PF00005">
    <property type="entry name" value="ABC_tran"/>
    <property type="match status" value="1"/>
</dbReference>
<dbReference type="PROSITE" id="PS50929">
    <property type="entry name" value="ABC_TM1F"/>
    <property type="match status" value="1"/>
</dbReference>
<dbReference type="PANTHER" id="PTHR43394">
    <property type="entry name" value="ATP-DEPENDENT PERMEASE MDL1, MITOCHONDRIAL"/>
    <property type="match status" value="1"/>
</dbReference>
<dbReference type="InterPro" id="IPR003439">
    <property type="entry name" value="ABC_transporter-like_ATP-bd"/>
</dbReference>
<evidence type="ECO:0000259" key="9">
    <source>
        <dbReference type="PROSITE" id="PS50929"/>
    </source>
</evidence>
<dbReference type="RefSeq" id="WP_369775130.1">
    <property type="nucleotide sequence ID" value="NZ_JBGEHV010000040.1"/>
</dbReference>
<proteinExistence type="predicted"/>
<keyword evidence="3" id="KW-0547">Nucleotide-binding</keyword>
<gene>
    <name evidence="10" type="ORF">AB8O55_19685</name>
</gene>
<evidence type="ECO:0000256" key="7">
    <source>
        <dbReference type="SAM" id="Phobius"/>
    </source>
</evidence>
<dbReference type="InterPro" id="IPR003593">
    <property type="entry name" value="AAA+_ATPase"/>
</dbReference>
<comment type="subcellular location">
    <subcellularLocation>
        <location evidence="1">Cell membrane</location>
        <topology evidence="1">Multi-pass membrane protein</topology>
    </subcellularLocation>
</comment>
<evidence type="ECO:0000259" key="8">
    <source>
        <dbReference type="PROSITE" id="PS50893"/>
    </source>
</evidence>
<name>A0ABV4CKQ1_9PSEU</name>
<dbReference type="PROSITE" id="PS50893">
    <property type="entry name" value="ABC_TRANSPORTER_2"/>
    <property type="match status" value="1"/>
</dbReference>
<evidence type="ECO:0000313" key="10">
    <source>
        <dbReference type="EMBL" id="MEY8041635.1"/>
    </source>
</evidence>
<feature type="domain" description="ABC transporter" evidence="8">
    <location>
        <begin position="339"/>
        <end position="575"/>
    </location>
</feature>
<keyword evidence="11" id="KW-1185">Reference proteome</keyword>
<feature type="domain" description="ABC transmembrane type-1" evidence="9">
    <location>
        <begin position="33"/>
        <end position="310"/>
    </location>
</feature>
<dbReference type="InterPro" id="IPR011527">
    <property type="entry name" value="ABC1_TM_dom"/>
</dbReference>
<evidence type="ECO:0000256" key="1">
    <source>
        <dbReference type="ARBA" id="ARBA00004651"/>
    </source>
</evidence>
<sequence>MSEPLPLAPHAEVRRWVWRTLTEHRRRFAATSALFAASTLIGLVAPQLIGWIVDAVVSGAPTVRVDLLAGAFLLVLVVHAQLERSAQLRAGVLGEHLLARSREDVVANALRMPLGTVEAAGTGDLLTRSTSDVNRLDHTVRDAVPEITAAVLAIVLTAAAMLLTSPLLACGMLAAVPVMVLSTRWYYGRAQPVVEAKLAGWARVNAVLHESVHGGRAVESLRLADRRTAHNERVLGDAVALERRHRGLLARWLPLLDLSYLLPVAAILLLGGWAYQAGIAELGTITTVVLYAESLSEPFDDLFMWVDELQVGGAALRRILGVRADPEPEDARPVGPGDLELRDVRFSYRTGREVLHGIDLVVPAGSRLVVVGPSGAGKSTVARLIAGISAPDSGSVTFGGVEITDLAPERRRRAVLLLTQEHHVFAATLRENVALSDVAGEWSDADLLAALHDVGLRDWVDSLPDGLDTALGSGGHPVPAARAQQLALARVLLADPQVVVLDEATSLLDTGTSRHLESALARLLAGRTVIAIAHRLHSARDADRVAVLADGRIAELGSHEELMAADGSYAALHRLAQPS</sequence>
<dbReference type="Gene3D" id="1.20.1560.10">
    <property type="entry name" value="ABC transporter type 1, transmembrane domain"/>
    <property type="match status" value="1"/>
</dbReference>
<evidence type="ECO:0000256" key="3">
    <source>
        <dbReference type="ARBA" id="ARBA00022741"/>
    </source>
</evidence>
<dbReference type="PANTHER" id="PTHR43394:SF1">
    <property type="entry name" value="ATP-BINDING CASSETTE SUB-FAMILY B MEMBER 10, MITOCHONDRIAL"/>
    <property type="match status" value="1"/>
</dbReference>
<reference evidence="10 11" key="1">
    <citation type="submission" date="2024-08" db="EMBL/GenBank/DDBJ databases">
        <title>Genome mining of Saccharopolyspora cebuensis PGLac3 from Nigerian medicinal plant.</title>
        <authorList>
            <person name="Ezeobiora C.E."/>
            <person name="Igbokwe N.H."/>
            <person name="Amin D.H."/>
            <person name="Mendie U.E."/>
        </authorList>
    </citation>
    <scope>NUCLEOTIDE SEQUENCE [LARGE SCALE GENOMIC DNA]</scope>
    <source>
        <strain evidence="10 11">PGLac3</strain>
    </source>
</reference>
<evidence type="ECO:0000256" key="5">
    <source>
        <dbReference type="ARBA" id="ARBA00022989"/>
    </source>
</evidence>
<keyword evidence="6 7" id="KW-0472">Membrane</keyword>
<evidence type="ECO:0000256" key="6">
    <source>
        <dbReference type="ARBA" id="ARBA00023136"/>
    </source>
</evidence>
<organism evidence="10 11">
    <name type="scientific">Saccharopolyspora cebuensis</name>
    <dbReference type="NCBI Taxonomy" id="418759"/>
    <lineage>
        <taxon>Bacteria</taxon>
        <taxon>Bacillati</taxon>
        <taxon>Actinomycetota</taxon>
        <taxon>Actinomycetes</taxon>
        <taxon>Pseudonocardiales</taxon>
        <taxon>Pseudonocardiaceae</taxon>
        <taxon>Saccharopolyspora</taxon>
    </lineage>
</organism>
<dbReference type="Proteomes" id="UP001564626">
    <property type="component" value="Unassembled WGS sequence"/>
</dbReference>
<keyword evidence="2 7" id="KW-0812">Transmembrane</keyword>
<comment type="caution">
    <text evidence="10">The sequence shown here is derived from an EMBL/GenBank/DDBJ whole genome shotgun (WGS) entry which is preliminary data.</text>
</comment>
<feature type="transmembrane region" description="Helical" evidence="7">
    <location>
        <begin position="166"/>
        <end position="187"/>
    </location>
</feature>
<evidence type="ECO:0000256" key="2">
    <source>
        <dbReference type="ARBA" id="ARBA00022692"/>
    </source>
</evidence>
<evidence type="ECO:0000313" key="11">
    <source>
        <dbReference type="Proteomes" id="UP001564626"/>
    </source>
</evidence>
<dbReference type="SUPFAM" id="SSF52540">
    <property type="entry name" value="P-loop containing nucleoside triphosphate hydrolases"/>
    <property type="match status" value="1"/>
</dbReference>
<dbReference type="InterPro" id="IPR036640">
    <property type="entry name" value="ABC1_TM_sf"/>
</dbReference>
<dbReference type="SUPFAM" id="SSF90123">
    <property type="entry name" value="ABC transporter transmembrane region"/>
    <property type="match status" value="1"/>
</dbReference>
<keyword evidence="4 10" id="KW-0067">ATP-binding</keyword>
<feature type="transmembrane region" description="Helical" evidence="7">
    <location>
        <begin position="252"/>
        <end position="275"/>
    </location>
</feature>
<dbReference type="Pfam" id="PF00664">
    <property type="entry name" value="ABC_membrane"/>
    <property type="match status" value="1"/>
</dbReference>
<dbReference type="CDD" id="cd07346">
    <property type="entry name" value="ABC_6TM_exporters"/>
    <property type="match status" value="1"/>
</dbReference>
<dbReference type="Gene3D" id="3.40.50.300">
    <property type="entry name" value="P-loop containing nucleotide triphosphate hydrolases"/>
    <property type="match status" value="1"/>
</dbReference>
<dbReference type="SMART" id="SM00382">
    <property type="entry name" value="AAA"/>
    <property type="match status" value="1"/>
</dbReference>
<feature type="transmembrane region" description="Helical" evidence="7">
    <location>
        <begin position="143"/>
        <end position="160"/>
    </location>
</feature>